<dbReference type="eggNOG" id="COG2733">
    <property type="taxonomic scope" value="Bacteria"/>
</dbReference>
<protein>
    <submittedName>
        <fullName evidence="2">Membrane protein</fullName>
    </submittedName>
</protein>
<feature type="transmembrane region" description="Helical" evidence="1">
    <location>
        <begin position="44"/>
        <end position="72"/>
    </location>
</feature>
<dbReference type="AlphaFoldDB" id="A0A0A0M7P4"/>
<gene>
    <name evidence="2" type="ORF">N791_03925</name>
</gene>
<dbReference type="OrthoDB" id="9769590at2"/>
<evidence type="ECO:0000256" key="1">
    <source>
        <dbReference type="SAM" id="Phobius"/>
    </source>
</evidence>
<evidence type="ECO:0000313" key="2">
    <source>
        <dbReference type="EMBL" id="KGO98249.1"/>
    </source>
</evidence>
<reference evidence="2 3" key="1">
    <citation type="submission" date="2013-08" db="EMBL/GenBank/DDBJ databases">
        <title>Genomic analysis of Lysobacter defluvii.</title>
        <authorList>
            <person name="Wang Q."/>
            <person name="Wang G."/>
        </authorList>
    </citation>
    <scope>NUCLEOTIDE SEQUENCE [LARGE SCALE GENOMIC DNA]</scope>
    <source>
        <strain evidence="2 3">IMMIB APB-9</strain>
    </source>
</reference>
<organism evidence="2 3">
    <name type="scientific">Lysobacter defluvii IMMIB APB-9 = DSM 18482</name>
    <dbReference type="NCBI Taxonomy" id="1385515"/>
    <lineage>
        <taxon>Bacteria</taxon>
        <taxon>Pseudomonadati</taxon>
        <taxon>Pseudomonadota</taxon>
        <taxon>Gammaproteobacteria</taxon>
        <taxon>Lysobacterales</taxon>
        <taxon>Lysobacteraceae</taxon>
        <taxon>Novilysobacter</taxon>
    </lineage>
</organism>
<keyword evidence="3" id="KW-1185">Reference proteome</keyword>
<feature type="transmembrane region" description="Helical" evidence="1">
    <location>
        <begin position="20"/>
        <end position="38"/>
    </location>
</feature>
<dbReference type="Proteomes" id="UP000030003">
    <property type="component" value="Unassembled WGS sequence"/>
</dbReference>
<sequence>MAPAEPTSPRALALARRKRIAVAMLVAAALVFIAGSWLELRSPHWGFSLVVAMAEAAMIGGLADWFAVVALFRHPLGQRWIPHTAIIPRRKAQLGRALADFICEHFLERREVVRKLEEFDPAWRMANALADPRHAQKAGALVVQLSPHVLALLDSERLHGFLQRLTREQLQRMDLAGLSAQVLRLMTHERRHQALLDSVLRDLGAFLADPATQEMVAARISPQMWSVLRITGLDEPVARKLAGKVVAGVADLVAQMAADPHHEMRLRFDHYVEDFIERLHHDDALRARVGELRDRLLDDPALPRYIHGLWNQLLAWLEADLQREDSRIAARATRAAQVLGERLVEDAAMREWINRWLADTLGPLVERYRGGIRDFIVERVGRWDTDELVRELELSVGSDLQYIRYNGTAIGALIGGLLFGIVQLLAWLA</sequence>
<keyword evidence="1" id="KW-1133">Transmembrane helix</keyword>
<keyword evidence="1" id="KW-0812">Transmembrane</keyword>
<dbReference type="Pfam" id="PF04286">
    <property type="entry name" value="DUF445"/>
    <property type="match status" value="1"/>
</dbReference>
<accession>A0A0A0M7P4</accession>
<proteinExistence type="predicted"/>
<dbReference type="RefSeq" id="WP_052106815.1">
    <property type="nucleotide sequence ID" value="NZ_AUHT01000006.1"/>
</dbReference>
<dbReference type="InterPro" id="IPR007383">
    <property type="entry name" value="DUF445"/>
</dbReference>
<evidence type="ECO:0000313" key="3">
    <source>
        <dbReference type="Proteomes" id="UP000030003"/>
    </source>
</evidence>
<comment type="caution">
    <text evidence="2">The sequence shown here is derived from an EMBL/GenBank/DDBJ whole genome shotgun (WGS) entry which is preliminary data.</text>
</comment>
<dbReference type="PANTHER" id="PTHR38442">
    <property type="entry name" value="INNER MEMBRANE PROTEIN-RELATED"/>
    <property type="match status" value="1"/>
</dbReference>
<name>A0A0A0M7P4_9GAMM</name>
<feature type="transmembrane region" description="Helical" evidence="1">
    <location>
        <begin position="409"/>
        <end position="428"/>
    </location>
</feature>
<dbReference type="STRING" id="1385515.GCA_000423325_01156"/>
<keyword evidence="1" id="KW-0472">Membrane</keyword>
<dbReference type="GO" id="GO:0005886">
    <property type="term" value="C:plasma membrane"/>
    <property type="evidence" value="ECO:0007669"/>
    <property type="project" value="TreeGrafter"/>
</dbReference>
<dbReference type="PANTHER" id="PTHR38442:SF1">
    <property type="entry name" value="INNER MEMBRANE PROTEIN"/>
    <property type="match status" value="1"/>
</dbReference>
<dbReference type="EMBL" id="AVBH01000107">
    <property type="protein sequence ID" value="KGO98249.1"/>
    <property type="molecule type" value="Genomic_DNA"/>
</dbReference>